<evidence type="ECO:0000313" key="2">
    <source>
        <dbReference type="Proteomes" id="UP000075604"/>
    </source>
</evidence>
<sequence>MPGSASTLSRYIVWREYAGARPIVGILADFPEIQILRREDSDAVVVMMTEASAQKVRRAHPGLHVERDIAHRRVGGFAR</sequence>
<comment type="caution">
    <text evidence="1">The sequence shown here is derived from an EMBL/GenBank/DDBJ whole genome shotgun (WGS) entry which is preliminary data.</text>
</comment>
<accession>A0A150P4H4</accession>
<reference evidence="1 2" key="1">
    <citation type="submission" date="2014-02" db="EMBL/GenBank/DDBJ databases">
        <title>The small core and large imbalanced accessory genome model reveals a collaborative survival strategy of Sorangium cellulosum strains in nature.</title>
        <authorList>
            <person name="Han K."/>
            <person name="Peng R."/>
            <person name="Blom J."/>
            <person name="Li Y.-Z."/>
        </authorList>
    </citation>
    <scope>NUCLEOTIDE SEQUENCE [LARGE SCALE GENOMIC DNA]</scope>
    <source>
        <strain evidence="1 2">So0157-18</strain>
    </source>
</reference>
<name>A0A150P4H4_SORCE</name>
<protein>
    <submittedName>
        <fullName evidence="1">Uncharacterized protein</fullName>
    </submittedName>
</protein>
<dbReference type="EMBL" id="JELX01004091">
    <property type="protein sequence ID" value="KYF50398.1"/>
    <property type="molecule type" value="Genomic_DNA"/>
</dbReference>
<organism evidence="1 2">
    <name type="scientific">Sorangium cellulosum</name>
    <name type="common">Polyangium cellulosum</name>
    <dbReference type="NCBI Taxonomy" id="56"/>
    <lineage>
        <taxon>Bacteria</taxon>
        <taxon>Pseudomonadati</taxon>
        <taxon>Myxococcota</taxon>
        <taxon>Polyangia</taxon>
        <taxon>Polyangiales</taxon>
        <taxon>Polyangiaceae</taxon>
        <taxon>Sorangium</taxon>
    </lineage>
</organism>
<evidence type="ECO:0000313" key="1">
    <source>
        <dbReference type="EMBL" id="KYF50398.1"/>
    </source>
</evidence>
<gene>
    <name evidence="1" type="ORF">BE04_32605</name>
</gene>
<proteinExistence type="predicted"/>
<dbReference type="AlphaFoldDB" id="A0A150P4H4"/>
<dbReference type="Proteomes" id="UP000075604">
    <property type="component" value="Unassembled WGS sequence"/>
</dbReference>